<reference evidence="1 2" key="1">
    <citation type="submission" date="2024-11" db="EMBL/GenBank/DDBJ databases">
        <title>A near-complete genome assembly of Cinchona calisaya.</title>
        <authorList>
            <person name="Lian D.C."/>
            <person name="Zhao X.W."/>
            <person name="Wei L."/>
        </authorList>
    </citation>
    <scope>NUCLEOTIDE SEQUENCE [LARGE SCALE GENOMIC DNA]</scope>
    <source>
        <tissue evidence="1">Nenye</tissue>
    </source>
</reference>
<dbReference type="EMBL" id="JBJUIK010000016">
    <property type="protein sequence ID" value="KAL3500753.1"/>
    <property type="molecule type" value="Genomic_DNA"/>
</dbReference>
<sequence>MKMPIYEPYWLKSVLKEIRSLRSRFRDELWDQVLVVVKELDHLETFALCTAVLETKQVVSGETGPIDVCYHFEDALRKATSEIRRAPKQSIGTGKESKMDNECLSQAVSKLRDTMEVFRPKIVEAYAHLSTTPFAPERDHMINRDFLLLPDLIQYTCVDLNNLVDQYKEEKGRDQFQLPESVWLSVKALARINNALFMFLRDISWTSIEHCIRTNPKCIAFLSHFASVFVRAAYFSYSWSWMRTDGNGQVDHQKGKEEIVDLLKQVMPKSPRVIDLCFHFLRACKFFGNNKSLQTENVTYRFVHFLIPNDVDRNELVMTTFRKGLAWLIIFLTDEPDLYDDDMKMLLTEVTALACELGGRDDSLRKDLAKVVSGGKEHISSGQIEIVLSQSATASREDLLGINLTLIPLVSTNSRIPPAYLEQVEKPSISMGMINLWRKDNALSFTMDMFPKEMKRNVEETQVNLLRSLKARSSDPNQLNSVEIFKTQAPLSLRSPTVDILERVLSLALLSQSLQEGQNMSLVASKSRGGWKQDDDQCVVLLLALRDELDKVNRRFLWAGTDSNRKMSMISWDNVVCPK</sequence>
<protein>
    <submittedName>
        <fullName evidence="1">Uncharacterized protein</fullName>
    </submittedName>
</protein>
<accession>A0ABD2Y0Q4</accession>
<dbReference type="AlphaFoldDB" id="A0ABD2Y0Q4"/>
<evidence type="ECO:0000313" key="2">
    <source>
        <dbReference type="Proteomes" id="UP001630127"/>
    </source>
</evidence>
<dbReference type="Proteomes" id="UP001630127">
    <property type="component" value="Unassembled WGS sequence"/>
</dbReference>
<comment type="caution">
    <text evidence="1">The sequence shown here is derived from an EMBL/GenBank/DDBJ whole genome shotgun (WGS) entry which is preliminary data.</text>
</comment>
<keyword evidence="2" id="KW-1185">Reference proteome</keyword>
<organism evidence="1 2">
    <name type="scientific">Cinchona calisaya</name>
    <dbReference type="NCBI Taxonomy" id="153742"/>
    <lineage>
        <taxon>Eukaryota</taxon>
        <taxon>Viridiplantae</taxon>
        <taxon>Streptophyta</taxon>
        <taxon>Embryophyta</taxon>
        <taxon>Tracheophyta</taxon>
        <taxon>Spermatophyta</taxon>
        <taxon>Magnoliopsida</taxon>
        <taxon>eudicotyledons</taxon>
        <taxon>Gunneridae</taxon>
        <taxon>Pentapetalae</taxon>
        <taxon>asterids</taxon>
        <taxon>lamiids</taxon>
        <taxon>Gentianales</taxon>
        <taxon>Rubiaceae</taxon>
        <taxon>Cinchonoideae</taxon>
        <taxon>Cinchoneae</taxon>
        <taxon>Cinchona</taxon>
    </lineage>
</organism>
<name>A0ABD2Y0Q4_9GENT</name>
<proteinExistence type="predicted"/>
<gene>
    <name evidence="1" type="ORF">ACH5RR_039846</name>
</gene>
<evidence type="ECO:0000313" key="1">
    <source>
        <dbReference type="EMBL" id="KAL3500753.1"/>
    </source>
</evidence>